<dbReference type="Proteomes" id="UP000006562">
    <property type="component" value="Chromosome"/>
</dbReference>
<reference evidence="1 2" key="1">
    <citation type="journal article" date="2011" name="Int. J. Syst. Evol. Microbiol.">
        <title>Relationship of Bacillus amyloliquefaciens clades associated with strains DSM 7T and FZB42T: a proposal for Bacillus amyloliquefaciens subsp. amyloliquefaciens subsp. nov. and Bacillus amyloliquefaciens subsp. plantarum subsp. nov. based on complete genome sequence comparisons.</title>
        <authorList>
            <person name="Borriss R."/>
            <person name="Chen X.H."/>
            <person name="Rueckert C."/>
            <person name="Blom J."/>
            <person name="Becker A."/>
            <person name="Baumgarth B."/>
            <person name="Fan B."/>
            <person name="Pukall R."/>
            <person name="Schumann P."/>
            <person name="Sproer C."/>
            <person name="Junge H."/>
            <person name="Vater J."/>
            <person name="Puhler A."/>
            <person name="Klenk H.P."/>
        </authorList>
    </citation>
    <scope>NUCLEOTIDE SEQUENCE [LARGE SCALE GENOMIC DNA]</scope>
    <source>
        <strain evidence="2">DSM 7</strain>
    </source>
</reference>
<keyword evidence="2" id="KW-1185">Reference proteome</keyword>
<reference evidence="2" key="2">
    <citation type="journal article" date="2011" name="J. Biotechnol.">
        <title>Genome sequence of B. amyloliquefaciens type strain DSM7(T) reveals differences to plant-associated B. amyloliquefaciens FZB42.</title>
        <authorList>
            <person name="Ruckert C."/>
            <person name="Blom J."/>
            <person name="Chen X."/>
            <person name="Reva O."/>
            <person name="Borriss R."/>
        </authorList>
    </citation>
    <scope>NUCLEOTIDE SEQUENCE [LARGE SCALE GENOMIC DNA]</scope>
    <source>
        <strain evidence="2">DSM 7</strain>
    </source>
</reference>
<sequence>MIFGIILNINPIIQKKNEYLADILAYVDTDDIIRMDKESAISCKLSKHSDFLALVPEERKTKELLIKLSVKFKRLEHILNSETIYDFVVQHNLYEINTNNLSVILNNTPSVTYAAVKNSGQQAVIDYVNENIAVFVKKVLLTEETEEPEESVLELLNWEGLDVEVKHSIIMKKSFTISNIGELPKELWPIVIQENKMIADWSNVITSYIEYNKTIPNFLTDFLNDPDNWRVLSESNIEALNDRFDEVILEDISEEIVNSRDITDKTFEMLIPSIHSWDHFPFGNVTETRAKLMIENDLLSLTFENFKELKLNFDALHTRLVVRNSDEFIKKQGDFPLDANDVKQLIDSKDFSQFNKEYFVQQLKSNFMTDGNKDILEDTIYFINEHNLKITNDLLDFLLESPATMDTRLSLLTGQIKYIDNDLITEYLTKMGKPYSEIVEKGRRIKILNNRTNKALATALKSKNYVSSVKEESGKKLRVNTKKK</sequence>
<gene>
    <name evidence="1" type="primary">yobI3</name>
    <name evidence="1" type="ordered locus">BAMF_1277</name>
</gene>
<protein>
    <submittedName>
        <fullName evidence="1">Uncharacterized protein</fullName>
    </submittedName>
</protein>
<accession>A0A9P1JGB5</accession>
<evidence type="ECO:0000313" key="1">
    <source>
        <dbReference type="EMBL" id="CBI42403.1"/>
    </source>
</evidence>
<organism evidence="1 2">
    <name type="scientific">Bacillus amyloliquefaciens (strain ATCC 23350 / DSM 7 / BCRC 11601 / CCUG 28519 / NBRC 15535 / NRRL B-14393 / F)</name>
    <dbReference type="NCBI Taxonomy" id="692420"/>
    <lineage>
        <taxon>Bacteria</taxon>
        <taxon>Bacillati</taxon>
        <taxon>Bacillota</taxon>
        <taxon>Bacilli</taxon>
        <taxon>Bacillales</taxon>
        <taxon>Bacillaceae</taxon>
        <taxon>Bacillus</taxon>
        <taxon>Bacillus amyloliquefaciens group</taxon>
    </lineage>
</organism>
<proteinExistence type="predicted"/>
<dbReference type="AlphaFoldDB" id="A0A9P1JGB5"/>
<dbReference type="KEGG" id="bao:BAMF_1277"/>
<name>A0A9P1JGB5_BACAS</name>
<dbReference type="EMBL" id="FN597644">
    <property type="protein sequence ID" value="CBI42403.1"/>
    <property type="molecule type" value="Genomic_DNA"/>
</dbReference>
<evidence type="ECO:0000313" key="2">
    <source>
        <dbReference type="Proteomes" id="UP000006562"/>
    </source>
</evidence>